<dbReference type="NCBIfam" id="TIGR03514">
    <property type="entry name" value="GldB_lipo"/>
    <property type="match status" value="1"/>
</dbReference>
<sequence length="319" mass="36841">MQKILVLLFSSFILISCGGESELETEISKIPVDLSVIRFEQEFASSNAADLPRLKREFPMFFSLSTPDSIWLNRMQEPLQQEVTSEIAKKFPDASILVDGVGPLLQHIKYYFPRTKTPTIVTLNNDVDYANRVIVADTLLLLSLDNFLGEDHFFYTDMTKFIAANLRPEQLLPSIASKYADKYVAPPTQNAFLEQLVYHGKKLYLQDLWLPNVDDADKIGYSQEQLDWAYANEEQIWRYFIEKELLFSTDPKLVPRFIAPAPFSKFYLELDNKSPGMVGRFVGWQIVRSFMEKNDITPQQLMVYDAKALYNLSKYKPKK</sequence>
<dbReference type="Proteomes" id="UP000326509">
    <property type="component" value="Unassembled WGS sequence"/>
</dbReference>
<evidence type="ECO:0000313" key="2">
    <source>
        <dbReference type="Proteomes" id="UP000326509"/>
    </source>
</evidence>
<organism evidence="1 2">
    <name type="scientific">Patiriisocius marinus</name>
    <dbReference type="NCBI Taxonomy" id="1397112"/>
    <lineage>
        <taxon>Bacteria</taxon>
        <taxon>Pseudomonadati</taxon>
        <taxon>Bacteroidota</taxon>
        <taxon>Flavobacteriia</taxon>
        <taxon>Flavobacteriales</taxon>
        <taxon>Flavobacteriaceae</taxon>
        <taxon>Patiriisocius</taxon>
    </lineage>
</organism>
<dbReference type="OrthoDB" id="976022at2"/>
<dbReference type="AlphaFoldDB" id="A0A5J4IRV7"/>
<dbReference type="PROSITE" id="PS51257">
    <property type="entry name" value="PROKAR_LIPOPROTEIN"/>
    <property type="match status" value="1"/>
</dbReference>
<name>A0A5J4IRV7_9FLAO</name>
<reference evidence="1 2" key="1">
    <citation type="submission" date="2019-08" db="EMBL/GenBank/DDBJ databases">
        <title>Draft genome sequence of Ulvibacter marinus type strain NBRC 109484.</title>
        <authorList>
            <person name="Kawano K."/>
            <person name="Ushijima N."/>
            <person name="Kihara M."/>
            <person name="Itoh H."/>
        </authorList>
    </citation>
    <scope>NUCLEOTIDE SEQUENCE [LARGE SCALE GENOMIC DNA]</scope>
    <source>
        <strain evidence="1 2">NBRC 109484</strain>
    </source>
</reference>
<dbReference type="EMBL" id="BKCG01000009">
    <property type="protein sequence ID" value="GER60679.1"/>
    <property type="molecule type" value="Genomic_DNA"/>
</dbReference>
<dbReference type="Pfam" id="PF25594">
    <property type="entry name" value="GldB_lipo"/>
    <property type="match status" value="1"/>
</dbReference>
<proteinExistence type="predicted"/>
<dbReference type="RefSeq" id="WP_151675110.1">
    <property type="nucleotide sequence ID" value="NZ_BKCG01000009.1"/>
</dbReference>
<keyword evidence="2" id="KW-1185">Reference proteome</keyword>
<keyword evidence="1" id="KW-0449">Lipoprotein</keyword>
<protein>
    <submittedName>
        <fullName evidence="1">Gliding motility lipoprotein GldB</fullName>
    </submittedName>
</protein>
<comment type="caution">
    <text evidence="1">The sequence shown here is derived from an EMBL/GenBank/DDBJ whole genome shotgun (WGS) entry which is preliminary data.</text>
</comment>
<gene>
    <name evidence="1" type="primary">gldB</name>
    <name evidence="1" type="ORF">ULMA_27870</name>
</gene>
<evidence type="ECO:0000313" key="1">
    <source>
        <dbReference type="EMBL" id="GER60679.1"/>
    </source>
</evidence>
<dbReference type="InterPro" id="IPR019853">
    <property type="entry name" value="GldB-like"/>
</dbReference>
<accession>A0A5J4IRV7</accession>